<dbReference type="PANTHER" id="PTHR43283:SF7">
    <property type="entry name" value="BETA-LACTAMASE-RELATED DOMAIN-CONTAINING PROTEIN"/>
    <property type="match status" value="1"/>
</dbReference>
<accession>A0A9X3CH16</accession>
<feature type="signal peptide" evidence="1">
    <location>
        <begin position="1"/>
        <end position="18"/>
    </location>
</feature>
<dbReference type="AlphaFoldDB" id="A0A9X3CH16"/>
<reference evidence="3" key="1">
    <citation type="submission" date="2022-02" db="EMBL/GenBank/DDBJ databases">
        <title>Vibrio sp. nov., a new bacterium isolated from Bohai sea, China.</title>
        <authorList>
            <person name="Yuan Y."/>
        </authorList>
    </citation>
    <scope>NUCLEOTIDE SEQUENCE</scope>
    <source>
        <strain evidence="3">DBSS07</strain>
    </source>
</reference>
<keyword evidence="4" id="KW-1185">Reference proteome</keyword>
<dbReference type="Proteomes" id="UP001155586">
    <property type="component" value="Unassembled WGS sequence"/>
</dbReference>
<evidence type="ECO:0000313" key="4">
    <source>
        <dbReference type="Proteomes" id="UP001155586"/>
    </source>
</evidence>
<gene>
    <name evidence="3" type="ORF">MD483_17205</name>
</gene>
<evidence type="ECO:0000313" key="3">
    <source>
        <dbReference type="EMBL" id="MCW8335550.1"/>
    </source>
</evidence>
<dbReference type="EMBL" id="JAKRRX010000122">
    <property type="protein sequence ID" value="MCW8335550.1"/>
    <property type="molecule type" value="Genomic_DNA"/>
</dbReference>
<dbReference type="InterPro" id="IPR012338">
    <property type="entry name" value="Beta-lactam/transpept-like"/>
</dbReference>
<organism evidence="3 4">
    <name type="scientific">Vibrio paucivorans</name>
    <dbReference type="NCBI Taxonomy" id="2829489"/>
    <lineage>
        <taxon>Bacteria</taxon>
        <taxon>Pseudomonadati</taxon>
        <taxon>Pseudomonadota</taxon>
        <taxon>Gammaproteobacteria</taxon>
        <taxon>Vibrionales</taxon>
        <taxon>Vibrionaceae</taxon>
        <taxon>Vibrio</taxon>
    </lineage>
</organism>
<keyword evidence="1" id="KW-0732">Signal</keyword>
<dbReference type="Gene3D" id="3.40.710.10">
    <property type="entry name" value="DD-peptidase/beta-lactamase superfamily"/>
    <property type="match status" value="1"/>
</dbReference>
<dbReference type="Pfam" id="PF00144">
    <property type="entry name" value="Beta-lactamase"/>
    <property type="match status" value="1"/>
</dbReference>
<sequence length="403" mass="45169">MNLTQSIALLAATLTASAAATTTEERQYYLQKMDLVTFITPSEEASYYWQNMSEVLPTSVIARQGLIKPLERDLKSTIASTQYQGTSLNSMLTGEDAPLEALMVIKEGKITFEHFNINRNQKHVWMSNAKTLAGLMVAQLEQDELIDVQKPLSQYLPQVKGTAWQNIKVIDVLNQQSGLDIEENDITRYNPRHYVSQFFQSEIYGDDYLTNLLKPPAVKSPGEAFEYSSLNTQMLALLISTVTGQRLSEVLQQRIWAPAGMTSDAILALSPTGHEIIHGLISSNLEDMMRYGMLYTPSWHETAKTPVVTPQILNKIRGSITSGTFSQGDSYYRFKAITGEEPLGSSYQWDQIWADGDMYKSGMRGQGIYVSPDKDLVIGWFSKRDAKINAAAFARQYAKQLTL</sequence>
<proteinExistence type="predicted"/>
<name>A0A9X3CH16_9VIBR</name>
<evidence type="ECO:0000259" key="2">
    <source>
        <dbReference type="Pfam" id="PF00144"/>
    </source>
</evidence>
<protein>
    <submittedName>
        <fullName evidence="3">Beta-lactamase family protein</fullName>
    </submittedName>
</protein>
<feature type="domain" description="Beta-lactamase-related" evidence="2">
    <location>
        <begin position="101"/>
        <end position="399"/>
    </location>
</feature>
<evidence type="ECO:0000256" key="1">
    <source>
        <dbReference type="SAM" id="SignalP"/>
    </source>
</evidence>
<dbReference type="PANTHER" id="PTHR43283">
    <property type="entry name" value="BETA-LACTAMASE-RELATED"/>
    <property type="match status" value="1"/>
</dbReference>
<dbReference type="InterPro" id="IPR050789">
    <property type="entry name" value="Diverse_Enzym_Activities"/>
</dbReference>
<dbReference type="InterPro" id="IPR001466">
    <property type="entry name" value="Beta-lactam-related"/>
</dbReference>
<dbReference type="SUPFAM" id="SSF56601">
    <property type="entry name" value="beta-lactamase/transpeptidase-like"/>
    <property type="match status" value="1"/>
</dbReference>
<feature type="chain" id="PRO_5041000906" evidence="1">
    <location>
        <begin position="19"/>
        <end position="403"/>
    </location>
</feature>
<comment type="caution">
    <text evidence="3">The sequence shown here is derived from an EMBL/GenBank/DDBJ whole genome shotgun (WGS) entry which is preliminary data.</text>
</comment>
<dbReference type="RefSeq" id="WP_252033276.1">
    <property type="nucleotide sequence ID" value="NZ_JAKRRX010000122.1"/>
</dbReference>